<feature type="compositionally biased region" description="Acidic residues" evidence="1">
    <location>
        <begin position="20"/>
        <end position="34"/>
    </location>
</feature>
<name>A0A8S4QJC3_9NEOP</name>
<dbReference type="Proteomes" id="UP000838756">
    <property type="component" value="Unassembled WGS sequence"/>
</dbReference>
<reference evidence="2" key="1">
    <citation type="submission" date="2022-03" db="EMBL/GenBank/DDBJ databases">
        <authorList>
            <person name="Lindestad O."/>
        </authorList>
    </citation>
    <scope>NUCLEOTIDE SEQUENCE</scope>
</reference>
<dbReference type="AlphaFoldDB" id="A0A8S4QJC3"/>
<protein>
    <submittedName>
        <fullName evidence="2">Jg7932 protein</fullName>
    </submittedName>
</protein>
<evidence type="ECO:0000313" key="3">
    <source>
        <dbReference type="Proteomes" id="UP000838756"/>
    </source>
</evidence>
<evidence type="ECO:0000256" key="1">
    <source>
        <dbReference type="SAM" id="MobiDB-lite"/>
    </source>
</evidence>
<feature type="region of interest" description="Disordered" evidence="1">
    <location>
        <begin position="20"/>
        <end position="39"/>
    </location>
</feature>
<gene>
    <name evidence="2" type="primary">jg7932</name>
    <name evidence="2" type="ORF">PAEG_LOCUS1549</name>
</gene>
<dbReference type="EMBL" id="CAKXAJ010005468">
    <property type="protein sequence ID" value="CAH2209147.1"/>
    <property type="molecule type" value="Genomic_DNA"/>
</dbReference>
<proteinExistence type="predicted"/>
<feature type="non-terminal residue" evidence="2">
    <location>
        <position position="1"/>
    </location>
</feature>
<organism evidence="2 3">
    <name type="scientific">Pararge aegeria aegeria</name>
    <dbReference type="NCBI Taxonomy" id="348720"/>
    <lineage>
        <taxon>Eukaryota</taxon>
        <taxon>Metazoa</taxon>
        <taxon>Ecdysozoa</taxon>
        <taxon>Arthropoda</taxon>
        <taxon>Hexapoda</taxon>
        <taxon>Insecta</taxon>
        <taxon>Pterygota</taxon>
        <taxon>Neoptera</taxon>
        <taxon>Endopterygota</taxon>
        <taxon>Lepidoptera</taxon>
        <taxon>Glossata</taxon>
        <taxon>Ditrysia</taxon>
        <taxon>Papilionoidea</taxon>
        <taxon>Nymphalidae</taxon>
        <taxon>Satyrinae</taxon>
        <taxon>Satyrini</taxon>
        <taxon>Parargina</taxon>
        <taxon>Pararge</taxon>
    </lineage>
</organism>
<evidence type="ECO:0000313" key="2">
    <source>
        <dbReference type="EMBL" id="CAH2209147.1"/>
    </source>
</evidence>
<keyword evidence="3" id="KW-1185">Reference proteome</keyword>
<comment type="caution">
    <text evidence="2">The sequence shown here is derived from an EMBL/GenBank/DDBJ whole genome shotgun (WGS) entry which is preliminary data.</text>
</comment>
<sequence length="68" mass="7621">VFGTADYGINLPIILLPESDMEGTEVGNDNDEDKDDPKDKFIITKLKGLTADWRSRQGPSFLSPRPWV</sequence>
<accession>A0A8S4QJC3</accession>